<feature type="domain" description="PLD phosphodiesterase" evidence="1">
    <location>
        <begin position="207"/>
        <end position="234"/>
    </location>
</feature>
<dbReference type="InterPro" id="IPR047955">
    <property type="entry name" value="DrmC-like"/>
</dbReference>
<dbReference type="Pfam" id="PF13091">
    <property type="entry name" value="PLDc_2"/>
    <property type="match status" value="1"/>
</dbReference>
<dbReference type="Gene3D" id="3.30.870.10">
    <property type="entry name" value="Endonuclease Chain A"/>
    <property type="match status" value="1"/>
</dbReference>
<dbReference type="Proteomes" id="UP001217838">
    <property type="component" value="Unassembled WGS sequence"/>
</dbReference>
<dbReference type="InterPro" id="IPR001736">
    <property type="entry name" value="PLipase_D/transphosphatidylase"/>
</dbReference>
<dbReference type="SUPFAM" id="SSF56024">
    <property type="entry name" value="Phospholipase D/nuclease"/>
    <property type="match status" value="1"/>
</dbReference>
<dbReference type="RefSeq" id="WP_272008634.1">
    <property type="nucleotide sequence ID" value="NZ_JAQNDN010000024.1"/>
</dbReference>
<organism evidence="2 3">
    <name type="scientific">Nannocystis radixulma</name>
    <dbReference type="NCBI Taxonomy" id="2995305"/>
    <lineage>
        <taxon>Bacteria</taxon>
        <taxon>Pseudomonadati</taxon>
        <taxon>Myxococcota</taxon>
        <taxon>Polyangia</taxon>
        <taxon>Nannocystales</taxon>
        <taxon>Nannocystaceae</taxon>
        <taxon>Nannocystis</taxon>
    </lineage>
</organism>
<dbReference type="EMBL" id="JAQNDN010000024">
    <property type="protein sequence ID" value="MDC0674416.1"/>
    <property type="molecule type" value="Genomic_DNA"/>
</dbReference>
<dbReference type="InterPro" id="IPR025202">
    <property type="entry name" value="PLD-like_dom"/>
</dbReference>
<evidence type="ECO:0000313" key="2">
    <source>
        <dbReference type="EMBL" id="MDC0674416.1"/>
    </source>
</evidence>
<accession>A0ABT5BJT3</accession>
<proteinExistence type="predicted"/>
<evidence type="ECO:0000259" key="1">
    <source>
        <dbReference type="PROSITE" id="PS50035"/>
    </source>
</evidence>
<reference evidence="2 3" key="1">
    <citation type="submission" date="2022-11" db="EMBL/GenBank/DDBJ databases">
        <title>Minimal conservation of predation-associated metabolite biosynthetic gene clusters underscores biosynthetic potential of Myxococcota including descriptions for ten novel species: Archangium lansinium sp. nov., Myxococcus landrumus sp. nov., Nannocystis bai.</title>
        <authorList>
            <person name="Ahearne A."/>
            <person name="Stevens C."/>
            <person name="Dowd S."/>
        </authorList>
    </citation>
    <scope>NUCLEOTIDE SEQUENCE [LARGE SCALE GENOMIC DNA]</scope>
    <source>
        <strain evidence="2 3">NCELM</strain>
    </source>
</reference>
<sequence>MLPGLAATALEDLASVLEAGRLRAPFTRGAARRHVPETILDEVVHELNALHTQGFTAPQTALLLRTLARERRHRQHAAERVELVWSGPEVPGTSPRDTAVVVRTLCSAARRSVLIANFAFDRARDGEALARARALWQPLADAMDARPELSVRIFANVERKDSPDLPDSDPSLWVNRFRSHFTNYLWPGTRLPELYYDPRSLASEPGERAILHAKCIVVDDTRVFLTSANFTQAGQHRNLEAGLLLEDPALARDLTAQFDALLQQSWLLPIHATARLGRIRGPNRSQDLGN</sequence>
<name>A0ABT5BJT3_9BACT</name>
<comment type="caution">
    <text evidence="2">The sequence shown here is derived from an EMBL/GenBank/DDBJ whole genome shotgun (WGS) entry which is preliminary data.</text>
</comment>
<evidence type="ECO:0000313" key="3">
    <source>
        <dbReference type="Proteomes" id="UP001217838"/>
    </source>
</evidence>
<dbReference type="PROSITE" id="PS50035">
    <property type="entry name" value="PLD"/>
    <property type="match status" value="1"/>
</dbReference>
<protein>
    <submittedName>
        <fullName evidence="2">DISARM system phospholipase D-like protein DrmC</fullName>
    </submittedName>
</protein>
<dbReference type="NCBIfam" id="NF038319">
    <property type="entry name" value="DISARM_DrmC_I"/>
    <property type="match status" value="1"/>
</dbReference>
<gene>
    <name evidence="2" type="primary">drmC</name>
    <name evidence="2" type="ORF">POL58_42095</name>
</gene>
<keyword evidence="3" id="KW-1185">Reference proteome</keyword>